<evidence type="ECO:0000313" key="2">
    <source>
        <dbReference type="Proteomes" id="UP000076967"/>
    </source>
</evidence>
<reference evidence="1 2" key="1">
    <citation type="submission" date="2016-03" db="EMBL/GenBank/DDBJ databases">
        <title>Draft genome sequence of Paenibacillus glacialis DSM 22343.</title>
        <authorList>
            <person name="Shin S.-K."/>
            <person name="Yi H."/>
        </authorList>
    </citation>
    <scope>NUCLEOTIDE SEQUENCE [LARGE SCALE GENOMIC DNA]</scope>
    <source>
        <strain evidence="1 2">DSM 22343</strain>
    </source>
</reference>
<dbReference type="EMBL" id="LVJH01000003">
    <property type="protein sequence ID" value="OAB45516.1"/>
    <property type="molecule type" value="Genomic_DNA"/>
</dbReference>
<keyword evidence="2" id="KW-1185">Reference proteome</keyword>
<comment type="caution">
    <text evidence="1">The sequence shown here is derived from an EMBL/GenBank/DDBJ whole genome shotgun (WGS) entry which is preliminary data.</text>
</comment>
<dbReference type="AlphaFoldDB" id="A0A168N8G7"/>
<dbReference type="OrthoDB" id="249246at2"/>
<accession>A0A168N8G7</accession>
<dbReference type="RefSeq" id="WP_161487840.1">
    <property type="nucleotide sequence ID" value="NZ_LVJH01000003.1"/>
</dbReference>
<name>A0A168N8G7_9BACL</name>
<dbReference type="Proteomes" id="UP000076967">
    <property type="component" value="Unassembled WGS sequence"/>
</dbReference>
<organism evidence="1 2">
    <name type="scientific">Paenibacillus glacialis</name>
    <dbReference type="NCBI Taxonomy" id="494026"/>
    <lineage>
        <taxon>Bacteria</taxon>
        <taxon>Bacillati</taxon>
        <taxon>Bacillota</taxon>
        <taxon>Bacilli</taxon>
        <taxon>Bacillales</taxon>
        <taxon>Paenibacillaceae</taxon>
        <taxon>Paenibacillus</taxon>
    </lineage>
</organism>
<sequence>MTLDDEDKLSVMPQLFKLMSPEMANLKYPSGRRPDHIFTNVEGTVNMAFTYTNTAVDETEIEDFTIEMAKILRKTQKLQKWYGDGVKEHSIPIGYCEFLSPTITLNVYNLMFFVSLDDRAVLCTFNCLDVEMEDWKPAAHQMMASTKIQGGDHV</sequence>
<gene>
    <name evidence="1" type="ORF">PGLA_04500</name>
</gene>
<protein>
    <submittedName>
        <fullName evidence="1">Uncharacterized protein</fullName>
    </submittedName>
</protein>
<dbReference type="STRING" id="494026.PGLA_04500"/>
<evidence type="ECO:0000313" key="1">
    <source>
        <dbReference type="EMBL" id="OAB45516.1"/>
    </source>
</evidence>
<proteinExistence type="predicted"/>